<reference evidence="3 4" key="1">
    <citation type="submission" date="2024-10" db="EMBL/GenBank/DDBJ databases">
        <title>The Natural Products Discovery Center: Release of the First 8490 Sequenced Strains for Exploring Actinobacteria Biosynthetic Diversity.</title>
        <authorList>
            <person name="Kalkreuter E."/>
            <person name="Kautsar S.A."/>
            <person name="Yang D."/>
            <person name="Bader C.D."/>
            <person name="Teijaro C.N."/>
            <person name="Fluegel L."/>
            <person name="Davis C.M."/>
            <person name="Simpson J.R."/>
            <person name="Lauterbach L."/>
            <person name="Steele A.D."/>
            <person name="Gui C."/>
            <person name="Meng S."/>
            <person name="Li G."/>
            <person name="Viehrig K."/>
            <person name="Ye F."/>
            <person name="Su P."/>
            <person name="Kiefer A.F."/>
            <person name="Nichols A."/>
            <person name="Cepeda A.J."/>
            <person name="Yan W."/>
            <person name="Fan B."/>
            <person name="Jiang Y."/>
            <person name="Adhikari A."/>
            <person name="Zheng C.-J."/>
            <person name="Schuster L."/>
            <person name="Cowan T.M."/>
            <person name="Smanski M.J."/>
            <person name="Chevrette M.G."/>
            <person name="De Carvalho L.P.S."/>
            <person name="Shen B."/>
        </authorList>
    </citation>
    <scope>NUCLEOTIDE SEQUENCE [LARGE SCALE GENOMIC DNA]</scope>
    <source>
        <strain evidence="3 4">NPDC001281</strain>
    </source>
</reference>
<dbReference type="Proteomes" id="UP001602119">
    <property type="component" value="Unassembled WGS sequence"/>
</dbReference>
<evidence type="ECO:0000259" key="2">
    <source>
        <dbReference type="Pfam" id="PF00144"/>
    </source>
</evidence>
<comment type="caution">
    <text evidence="3">The sequence shown here is derived from an EMBL/GenBank/DDBJ whole genome shotgun (WGS) entry which is preliminary data.</text>
</comment>
<dbReference type="GO" id="GO:0016787">
    <property type="term" value="F:hydrolase activity"/>
    <property type="evidence" value="ECO:0007669"/>
    <property type="project" value="UniProtKB-KW"/>
</dbReference>
<proteinExistence type="predicted"/>
<sequence>MAHAAPTAAPPRWPDTAPAGPRPDLHRGLGGSPARPGHGSRTRRDRHRKEGRKRPQSLLAWCRYSNTDYILLGLIAEKMTRQSLAEVFHQRVFAPLHLDSTYMPGNEVHIEGRHVRGYMRLDRDLGYIDTTEFTPSESWSAGAIVSTPLDLAVFLDALLGGRLLEPQWLTLMRATPATGGDLNYGMGMASYTLGNGTALYGHGGTHFGVDCYAFRSDAGRAVIIYQNSWDRVTRGIPR</sequence>
<feature type="domain" description="Beta-lactamase-related" evidence="2">
    <location>
        <begin position="61"/>
        <end position="231"/>
    </location>
</feature>
<feature type="region of interest" description="Disordered" evidence="1">
    <location>
        <begin position="1"/>
        <end position="52"/>
    </location>
</feature>
<dbReference type="Gene3D" id="3.40.710.10">
    <property type="entry name" value="DD-peptidase/beta-lactamase superfamily"/>
    <property type="match status" value="1"/>
</dbReference>
<organism evidence="3 4">
    <name type="scientific">Microtetraspora fusca</name>
    <dbReference type="NCBI Taxonomy" id="1997"/>
    <lineage>
        <taxon>Bacteria</taxon>
        <taxon>Bacillati</taxon>
        <taxon>Actinomycetota</taxon>
        <taxon>Actinomycetes</taxon>
        <taxon>Streptosporangiales</taxon>
        <taxon>Streptosporangiaceae</taxon>
        <taxon>Microtetraspora</taxon>
    </lineage>
</organism>
<dbReference type="EMBL" id="JBIAXI010000001">
    <property type="protein sequence ID" value="MFF4771545.1"/>
    <property type="molecule type" value="Genomic_DNA"/>
</dbReference>
<feature type="compositionally biased region" description="Basic residues" evidence="1">
    <location>
        <begin position="38"/>
        <end position="52"/>
    </location>
</feature>
<keyword evidence="4" id="KW-1185">Reference proteome</keyword>
<dbReference type="RefSeq" id="WP_387340291.1">
    <property type="nucleotide sequence ID" value="NZ_JBIAXI010000001.1"/>
</dbReference>
<gene>
    <name evidence="3" type="ORF">ACFY05_01650</name>
</gene>
<dbReference type="PANTHER" id="PTHR46825">
    <property type="entry name" value="D-ALANYL-D-ALANINE-CARBOXYPEPTIDASE/ENDOPEPTIDASE AMPH"/>
    <property type="match status" value="1"/>
</dbReference>
<keyword evidence="3" id="KW-0378">Hydrolase</keyword>
<protein>
    <submittedName>
        <fullName evidence="3">Serine hydrolase domain-containing protein</fullName>
        <ecNumber evidence="3">3.-.-.-</ecNumber>
    </submittedName>
</protein>
<evidence type="ECO:0000313" key="4">
    <source>
        <dbReference type="Proteomes" id="UP001602119"/>
    </source>
</evidence>
<dbReference type="SUPFAM" id="SSF56601">
    <property type="entry name" value="beta-lactamase/transpeptidase-like"/>
    <property type="match status" value="1"/>
</dbReference>
<dbReference type="InterPro" id="IPR050491">
    <property type="entry name" value="AmpC-like"/>
</dbReference>
<dbReference type="PANTHER" id="PTHR46825:SF7">
    <property type="entry name" value="D-ALANYL-D-ALANINE CARBOXYPEPTIDASE"/>
    <property type="match status" value="1"/>
</dbReference>
<accession>A0ABW6UWV9</accession>
<dbReference type="InterPro" id="IPR001466">
    <property type="entry name" value="Beta-lactam-related"/>
</dbReference>
<evidence type="ECO:0000313" key="3">
    <source>
        <dbReference type="EMBL" id="MFF4771545.1"/>
    </source>
</evidence>
<dbReference type="Pfam" id="PF00144">
    <property type="entry name" value="Beta-lactamase"/>
    <property type="match status" value="1"/>
</dbReference>
<dbReference type="EC" id="3.-.-.-" evidence="3"/>
<name>A0ABW6UWV9_MICFU</name>
<evidence type="ECO:0000256" key="1">
    <source>
        <dbReference type="SAM" id="MobiDB-lite"/>
    </source>
</evidence>
<dbReference type="InterPro" id="IPR012338">
    <property type="entry name" value="Beta-lactam/transpept-like"/>
</dbReference>